<dbReference type="InterPro" id="IPR036259">
    <property type="entry name" value="MFS_trans_sf"/>
</dbReference>
<feature type="transmembrane region" description="Helical" evidence="3">
    <location>
        <begin position="197"/>
        <end position="216"/>
    </location>
</feature>
<feature type="transmembrane region" description="Helical" evidence="3">
    <location>
        <begin position="132"/>
        <end position="158"/>
    </location>
</feature>
<feature type="transmembrane region" description="Helical" evidence="3">
    <location>
        <begin position="404"/>
        <end position="421"/>
    </location>
</feature>
<dbReference type="HOGENOM" id="CLU_001265_59_2_1"/>
<dbReference type="Proteomes" id="UP000014760">
    <property type="component" value="Unassembled WGS sequence"/>
</dbReference>
<keyword evidence="3" id="KW-0472">Membrane</keyword>
<feature type="transmembrane region" description="Helical" evidence="3">
    <location>
        <begin position="497"/>
        <end position="519"/>
    </location>
</feature>
<keyword evidence="3" id="KW-0812">Transmembrane</keyword>
<reference evidence="5 7" key="2">
    <citation type="journal article" date="2013" name="Nature">
        <title>Insights into bilaterian evolution from three spiralian genomes.</title>
        <authorList>
            <person name="Simakov O."/>
            <person name="Marletaz F."/>
            <person name="Cho S.J."/>
            <person name="Edsinger-Gonzales E."/>
            <person name="Havlak P."/>
            <person name="Hellsten U."/>
            <person name="Kuo D.H."/>
            <person name="Larsson T."/>
            <person name="Lv J."/>
            <person name="Arendt D."/>
            <person name="Savage R."/>
            <person name="Osoegawa K."/>
            <person name="de Jong P."/>
            <person name="Grimwood J."/>
            <person name="Chapman J.A."/>
            <person name="Shapiro H."/>
            <person name="Aerts A."/>
            <person name="Otillar R.P."/>
            <person name="Terry A.Y."/>
            <person name="Boore J.L."/>
            <person name="Grigoriev I.V."/>
            <person name="Lindberg D.R."/>
            <person name="Seaver E.C."/>
            <person name="Weisblat D.A."/>
            <person name="Putnam N.H."/>
            <person name="Rokhsar D.S."/>
        </authorList>
    </citation>
    <scope>NUCLEOTIDE SEQUENCE</scope>
    <source>
        <strain evidence="5 7">I ESC-2004</strain>
    </source>
</reference>
<evidence type="ECO:0000256" key="3">
    <source>
        <dbReference type="SAM" id="Phobius"/>
    </source>
</evidence>
<feature type="domain" description="Major facilitator superfamily (MFS) profile" evidence="4">
    <location>
        <begin position="39"/>
        <end position="585"/>
    </location>
</feature>
<dbReference type="InterPro" id="IPR011701">
    <property type="entry name" value="MFS"/>
</dbReference>
<feature type="region of interest" description="Disordered" evidence="2">
    <location>
        <begin position="1"/>
        <end position="31"/>
    </location>
</feature>
<evidence type="ECO:0000256" key="2">
    <source>
        <dbReference type="SAM" id="MobiDB-lite"/>
    </source>
</evidence>
<dbReference type="Gene3D" id="1.20.1250.20">
    <property type="entry name" value="MFS general substrate transporter like domains"/>
    <property type="match status" value="2"/>
</dbReference>
<evidence type="ECO:0000256" key="1">
    <source>
        <dbReference type="ARBA" id="ARBA00004141"/>
    </source>
</evidence>
<reference evidence="6" key="3">
    <citation type="submission" date="2015-06" db="UniProtKB">
        <authorList>
            <consortium name="EnsemblMetazoa"/>
        </authorList>
    </citation>
    <scope>IDENTIFICATION</scope>
</reference>
<proteinExistence type="predicted"/>
<feature type="region of interest" description="Disordered" evidence="2">
    <location>
        <begin position="223"/>
        <end position="248"/>
    </location>
</feature>
<dbReference type="CDD" id="cd17352">
    <property type="entry name" value="MFS_MCT_SLC16"/>
    <property type="match status" value="1"/>
</dbReference>
<dbReference type="InterPro" id="IPR050327">
    <property type="entry name" value="Proton-linked_MCT"/>
</dbReference>
<evidence type="ECO:0000259" key="4">
    <source>
        <dbReference type="PROSITE" id="PS50850"/>
    </source>
</evidence>
<feature type="transmembrane region" description="Helical" evidence="3">
    <location>
        <begin position="531"/>
        <end position="555"/>
    </location>
</feature>
<dbReference type="SUPFAM" id="SSF103473">
    <property type="entry name" value="MFS general substrate transporter"/>
    <property type="match status" value="1"/>
</dbReference>
<keyword evidence="7" id="KW-1185">Reference proteome</keyword>
<dbReference type="Pfam" id="PF07690">
    <property type="entry name" value="MFS_1"/>
    <property type="match status" value="1"/>
</dbReference>
<dbReference type="InterPro" id="IPR020846">
    <property type="entry name" value="MFS_dom"/>
</dbReference>
<dbReference type="OrthoDB" id="6509908at2759"/>
<feature type="transmembrane region" description="Helical" evidence="3">
    <location>
        <begin position="561"/>
        <end position="580"/>
    </location>
</feature>
<dbReference type="GO" id="GO:0016020">
    <property type="term" value="C:membrane"/>
    <property type="evidence" value="ECO:0007669"/>
    <property type="project" value="UniProtKB-SubCell"/>
</dbReference>
<evidence type="ECO:0000313" key="5">
    <source>
        <dbReference type="EMBL" id="ELT97508.1"/>
    </source>
</evidence>
<feature type="transmembrane region" description="Helical" evidence="3">
    <location>
        <begin position="165"/>
        <end position="185"/>
    </location>
</feature>
<evidence type="ECO:0000313" key="7">
    <source>
        <dbReference type="Proteomes" id="UP000014760"/>
    </source>
</evidence>
<dbReference type="OMA" id="GTTWIMS"/>
<keyword evidence="3" id="KW-1133">Transmembrane helix</keyword>
<protein>
    <recommendedName>
        <fullName evidence="4">Major facilitator superfamily (MFS) profile domain-containing protein</fullName>
    </recommendedName>
</protein>
<feature type="transmembrane region" description="Helical" evidence="3">
    <location>
        <begin position="109"/>
        <end position="126"/>
    </location>
</feature>
<dbReference type="PANTHER" id="PTHR11360">
    <property type="entry name" value="MONOCARBOXYLATE TRANSPORTER"/>
    <property type="match status" value="1"/>
</dbReference>
<accession>R7TUC1</accession>
<dbReference type="GO" id="GO:0008028">
    <property type="term" value="F:monocarboxylic acid transmembrane transporter activity"/>
    <property type="evidence" value="ECO:0007669"/>
    <property type="project" value="TreeGrafter"/>
</dbReference>
<evidence type="ECO:0000313" key="6">
    <source>
        <dbReference type="EnsemblMetazoa" id="CapteP171008"/>
    </source>
</evidence>
<organism evidence="5">
    <name type="scientific">Capitella teleta</name>
    <name type="common">Polychaete worm</name>
    <dbReference type="NCBI Taxonomy" id="283909"/>
    <lineage>
        <taxon>Eukaryota</taxon>
        <taxon>Metazoa</taxon>
        <taxon>Spiralia</taxon>
        <taxon>Lophotrochozoa</taxon>
        <taxon>Annelida</taxon>
        <taxon>Polychaeta</taxon>
        <taxon>Sedentaria</taxon>
        <taxon>Scolecida</taxon>
        <taxon>Capitellidae</taxon>
        <taxon>Capitella</taxon>
    </lineage>
</organism>
<gene>
    <name evidence="5" type="ORF">CAPTEDRAFT_171008</name>
</gene>
<dbReference type="PANTHER" id="PTHR11360:SF238">
    <property type="entry name" value="SD10469P"/>
    <property type="match status" value="1"/>
</dbReference>
<dbReference type="EMBL" id="KB308559">
    <property type="protein sequence ID" value="ELT97508.1"/>
    <property type="molecule type" value="Genomic_DNA"/>
</dbReference>
<comment type="subcellular location">
    <subcellularLocation>
        <location evidence="1">Membrane</location>
        <topology evidence="1">Multi-pass membrane protein</topology>
    </subcellularLocation>
</comment>
<dbReference type="PROSITE" id="PS50850">
    <property type="entry name" value="MFS"/>
    <property type="match status" value="1"/>
</dbReference>
<dbReference type="EMBL" id="AMQN01002187">
    <property type="status" value="NOT_ANNOTATED_CDS"/>
    <property type="molecule type" value="Genomic_DNA"/>
</dbReference>
<dbReference type="EnsemblMetazoa" id="CapteT171008">
    <property type="protein sequence ID" value="CapteP171008"/>
    <property type="gene ID" value="CapteG171008"/>
</dbReference>
<name>R7TUC1_CAPTE</name>
<sequence length="615" mass="67475">MVMTSQQEKSNKDPERANGTSTSPDASVLRPPVPPDGGYGWVICAASFLASVILDGVCFSFGIFYIEFLDYYGSSKAKTSWVGSVLNGMYLSMGPLVGGLANKFGCRRVAIIGSLMASASLFLSTFSPNIDVLIFVYGALGGFGFGLMYLPAIVMVGYYFEKRRALATGIAVCGSGIGAFVFAPMCEKLLEWYDWKGATWIISGIILHGCVLGALYRPLEHEKAPRTASPPSTERKRTQSACEQRPKELQPRDILRARVSESYDNSTGAGNGSLPEDKLIVQGCQQSMGNLNSKDTEEKQQMCMSKSCDEAMFKQIHKDKQREDDLKRPMYRKDIFYSGSIDNLPEYKENPDVASYVQSVTSIPRDQEPEKKDPCARFPFLKRCKSCTDTISEMLDFSLLTDPVFCVYGFSCFLCMAGFYIPFTYLPHHATKMGLSLEEAAFLLSIIGIANTIARVLCGYVSDQPWADCLVINNVALMMGGLATILCPFCYNYAMLAIYSAVFGVGIAVFVSLRSIIMVDLMGLGRLTNAFGMVTMCQGLSAFIGAPIAGALYGIMGDYSLSFYMAGISLFLAGAINIPLRRLARWQKEKRLKDSGFDEASPVEISLMVEESVKC</sequence>
<dbReference type="AlphaFoldDB" id="R7TUC1"/>
<feature type="transmembrane region" description="Helical" evidence="3">
    <location>
        <begin position="441"/>
        <end position="458"/>
    </location>
</feature>
<reference evidence="7" key="1">
    <citation type="submission" date="2012-12" db="EMBL/GenBank/DDBJ databases">
        <authorList>
            <person name="Hellsten U."/>
            <person name="Grimwood J."/>
            <person name="Chapman J.A."/>
            <person name="Shapiro H."/>
            <person name="Aerts A."/>
            <person name="Otillar R.P."/>
            <person name="Terry A.Y."/>
            <person name="Boore J.L."/>
            <person name="Simakov O."/>
            <person name="Marletaz F."/>
            <person name="Cho S.-J."/>
            <person name="Edsinger-Gonzales E."/>
            <person name="Havlak P."/>
            <person name="Kuo D.-H."/>
            <person name="Larsson T."/>
            <person name="Lv J."/>
            <person name="Arendt D."/>
            <person name="Savage R."/>
            <person name="Osoegawa K."/>
            <person name="de Jong P."/>
            <person name="Lindberg D.R."/>
            <person name="Seaver E.C."/>
            <person name="Weisblat D.A."/>
            <person name="Putnam N.H."/>
            <person name="Grigoriev I.V."/>
            <person name="Rokhsar D.S."/>
        </authorList>
    </citation>
    <scope>NUCLEOTIDE SEQUENCE</scope>
    <source>
        <strain evidence="7">I ESC-2004</strain>
    </source>
</reference>
<feature type="transmembrane region" description="Helical" evidence="3">
    <location>
        <begin position="470"/>
        <end position="491"/>
    </location>
</feature>
<feature type="transmembrane region" description="Helical" evidence="3">
    <location>
        <begin position="39"/>
        <end position="66"/>
    </location>
</feature>